<reference evidence="2" key="1">
    <citation type="journal article" date="2013" name="Environ. Microbiol.">
        <title>Microbiota from the distal guts of lean and obese adolescents exhibit partial functional redundancy besides clear differences in community structure.</title>
        <authorList>
            <person name="Ferrer M."/>
            <person name="Ruiz A."/>
            <person name="Lanza F."/>
            <person name="Haange S.B."/>
            <person name="Oberbach A."/>
            <person name="Till H."/>
            <person name="Bargiela R."/>
            <person name="Campoy C."/>
            <person name="Segura M.T."/>
            <person name="Richter M."/>
            <person name="von Bergen M."/>
            <person name="Seifert J."/>
            <person name="Suarez A."/>
        </authorList>
    </citation>
    <scope>NUCLEOTIDE SEQUENCE</scope>
</reference>
<protein>
    <submittedName>
        <fullName evidence="2">ABC transporter permease</fullName>
    </submittedName>
</protein>
<keyword evidence="1" id="KW-1133">Transmembrane helix</keyword>
<feature type="transmembrane region" description="Helical" evidence="1">
    <location>
        <begin position="95"/>
        <end position="114"/>
    </location>
</feature>
<keyword evidence="1" id="KW-0472">Membrane</keyword>
<proteinExistence type="predicted"/>
<evidence type="ECO:0000256" key="1">
    <source>
        <dbReference type="SAM" id="Phobius"/>
    </source>
</evidence>
<evidence type="ECO:0000313" key="2">
    <source>
        <dbReference type="EMBL" id="EKC54879.1"/>
    </source>
</evidence>
<sequence length="132" mass="15351">MPVRSHLQYDFLLSYSTIPKERQDIWYIHGVYTYVRLMSGKCPEEIEEAFLNISDKYKTDALRHKTWAVELIPLKDIHLTPQKAYEKEVKGSRTAVLILLVMSVALLLIGWANALNLTVARFLERGREFRVA</sequence>
<dbReference type="EMBL" id="AJWZ01008170">
    <property type="protein sequence ID" value="EKC54879.1"/>
    <property type="molecule type" value="Genomic_DNA"/>
</dbReference>
<name>K1SHG7_9ZZZZ</name>
<accession>K1SHG7</accession>
<gene>
    <name evidence="2" type="ORF">OBE_11840</name>
</gene>
<keyword evidence="1" id="KW-0812">Transmembrane</keyword>
<comment type="caution">
    <text evidence="2">The sequence shown here is derived from an EMBL/GenBank/DDBJ whole genome shotgun (WGS) entry which is preliminary data.</text>
</comment>
<dbReference type="AlphaFoldDB" id="K1SHG7"/>
<organism evidence="2">
    <name type="scientific">human gut metagenome</name>
    <dbReference type="NCBI Taxonomy" id="408170"/>
    <lineage>
        <taxon>unclassified sequences</taxon>
        <taxon>metagenomes</taxon>
        <taxon>organismal metagenomes</taxon>
    </lineage>
</organism>